<dbReference type="PANTHER" id="PTHR11328">
    <property type="entry name" value="MAJOR FACILITATOR SUPERFAMILY DOMAIN-CONTAINING PROTEIN"/>
    <property type="match status" value="1"/>
</dbReference>
<gene>
    <name evidence="9" type="ORF">CMV30_02720</name>
</gene>
<name>A0A290Q3G4_9BACT</name>
<keyword evidence="10" id="KW-1185">Reference proteome</keyword>
<dbReference type="InterPro" id="IPR018043">
    <property type="entry name" value="Na/Gal_symport_CS"/>
</dbReference>
<reference evidence="9 10" key="1">
    <citation type="submission" date="2017-09" db="EMBL/GenBank/DDBJ databases">
        <title>Complete genome sequence of Verrucomicrobial strain HZ-65, isolated from freshwater.</title>
        <authorList>
            <person name="Choi A."/>
        </authorList>
    </citation>
    <scope>NUCLEOTIDE SEQUENCE [LARGE SCALE GENOMIC DNA]</scope>
    <source>
        <strain evidence="9 10">HZ-65</strain>
    </source>
</reference>
<dbReference type="GO" id="GO:0005886">
    <property type="term" value="C:plasma membrane"/>
    <property type="evidence" value="ECO:0007669"/>
    <property type="project" value="UniProtKB-SubCell"/>
</dbReference>
<evidence type="ECO:0000256" key="4">
    <source>
        <dbReference type="ARBA" id="ARBA00022475"/>
    </source>
</evidence>
<dbReference type="PROSITE" id="PS00872">
    <property type="entry name" value="NA_GALACTOSIDE_SYMP"/>
    <property type="match status" value="1"/>
</dbReference>
<keyword evidence="3" id="KW-0813">Transport</keyword>
<dbReference type="Pfam" id="PF13347">
    <property type="entry name" value="MFS_2"/>
    <property type="match status" value="1"/>
</dbReference>
<evidence type="ECO:0000313" key="9">
    <source>
        <dbReference type="EMBL" id="ATC62963.1"/>
    </source>
</evidence>
<dbReference type="Proteomes" id="UP000217265">
    <property type="component" value="Chromosome"/>
</dbReference>
<feature type="transmembrane region" description="Helical" evidence="8">
    <location>
        <begin position="420"/>
        <end position="445"/>
    </location>
</feature>
<dbReference type="GO" id="GO:0006814">
    <property type="term" value="P:sodium ion transport"/>
    <property type="evidence" value="ECO:0007669"/>
    <property type="project" value="InterPro"/>
</dbReference>
<comment type="subcellular location">
    <subcellularLocation>
        <location evidence="1">Cell membrane</location>
        <topology evidence="1">Multi-pass membrane protein</topology>
    </subcellularLocation>
</comment>
<evidence type="ECO:0000256" key="1">
    <source>
        <dbReference type="ARBA" id="ARBA00004651"/>
    </source>
</evidence>
<evidence type="ECO:0000256" key="7">
    <source>
        <dbReference type="ARBA" id="ARBA00023136"/>
    </source>
</evidence>
<sequence>MFKFLGSSNRKLNQDYVIASADKVPLSQKLGYGLGTFFDMWGHWLYPTIAFQIFGLYLHVPQWQIGVAILLNRIFDAFSDVLFGWLSDNTRTRMGRRRPYMLVGSLLAGVGLPFLVAIDPSWSPSTGFWFMIVSSAVYLPIVSCFNMPFQSLGNELTPDYHERTKVFAFKNAVQKIPELGLFFFGQFFSMAVWVGADSSNVFDRVKQLFTTTAAWRTSPDGASPNMLIGAQVYLSICGLIMIAAGLLSVLLVRERYYGKLVAAKQEKISIKETLWQTLKCAPFRIQLSMQLAYNIGLSMVGTLGLAVTIYYVCAGNKSVGNLWNFWMGVSGMAFGFLGIPVFAFIARQLGKRHAMMAVLGTAVLIFVATWWLYTPHIVWLQVFASGLIAFTGAGFWMISGSIGADVMDYDELENGRRREGSFVACGSWINKVGMAIGAAVSFFILEWVGFDSNVAIQSASTLLTIRVLLAAIPIIGLVIAMIALARFPLSQERMADIRIQLEARRGKV</sequence>
<dbReference type="AlphaFoldDB" id="A0A290Q3G4"/>
<feature type="transmembrane region" description="Helical" evidence="8">
    <location>
        <begin position="128"/>
        <end position="149"/>
    </location>
</feature>
<keyword evidence="4" id="KW-1003">Cell membrane</keyword>
<comment type="similarity">
    <text evidence="2">Belongs to the sodium:galactoside symporter (TC 2.A.2) family.</text>
</comment>
<evidence type="ECO:0000256" key="6">
    <source>
        <dbReference type="ARBA" id="ARBA00022989"/>
    </source>
</evidence>
<accession>A0A290Q3G4</accession>
<feature type="transmembrane region" description="Helical" evidence="8">
    <location>
        <begin position="100"/>
        <end position="122"/>
    </location>
</feature>
<dbReference type="RefSeq" id="WP_096054598.1">
    <property type="nucleotide sequence ID" value="NZ_CP023344.1"/>
</dbReference>
<dbReference type="SUPFAM" id="SSF103473">
    <property type="entry name" value="MFS general substrate transporter"/>
    <property type="match status" value="1"/>
</dbReference>
<feature type="transmembrane region" description="Helical" evidence="8">
    <location>
        <begin position="379"/>
        <end position="399"/>
    </location>
</feature>
<evidence type="ECO:0000256" key="5">
    <source>
        <dbReference type="ARBA" id="ARBA00022692"/>
    </source>
</evidence>
<feature type="transmembrane region" description="Helical" evidence="8">
    <location>
        <begin position="291"/>
        <end position="311"/>
    </location>
</feature>
<dbReference type="GO" id="GO:0008643">
    <property type="term" value="P:carbohydrate transport"/>
    <property type="evidence" value="ECO:0007669"/>
    <property type="project" value="InterPro"/>
</dbReference>
<evidence type="ECO:0000256" key="3">
    <source>
        <dbReference type="ARBA" id="ARBA00022448"/>
    </source>
</evidence>
<dbReference type="OrthoDB" id="181905at2"/>
<dbReference type="InterPro" id="IPR039672">
    <property type="entry name" value="MFS_2"/>
</dbReference>
<dbReference type="GO" id="GO:0015293">
    <property type="term" value="F:symporter activity"/>
    <property type="evidence" value="ECO:0007669"/>
    <property type="project" value="InterPro"/>
</dbReference>
<evidence type="ECO:0000313" key="10">
    <source>
        <dbReference type="Proteomes" id="UP000217265"/>
    </source>
</evidence>
<keyword evidence="5 8" id="KW-0812">Transmembrane</keyword>
<dbReference type="PANTHER" id="PTHR11328:SF24">
    <property type="entry name" value="MAJOR FACILITATOR SUPERFAMILY (MFS) PROFILE DOMAIN-CONTAINING PROTEIN"/>
    <property type="match status" value="1"/>
</dbReference>
<dbReference type="InterPro" id="IPR036259">
    <property type="entry name" value="MFS_trans_sf"/>
</dbReference>
<keyword evidence="6 8" id="KW-1133">Transmembrane helix</keyword>
<evidence type="ECO:0008006" key="11">
    <source>
        <dbReference type="Google" id="ProtNLM"/>
    </source>
</evidence>
<evidence type="ECO:0000256" key="2">
    <source>
        <dbReference type="ARBA" id="ARBA00009617"/>
    </source>
</evidence>
<proteinExistence type="inferred from homology"/>
<protein>
    <recommendedName>
        <fullName evidence="11">MFS transporter</fullName>
    </recommendedName>
</protein>
<dbReference type="Gene3D" id="1.20.1250.20">
    <property type="entry name" value="MFS general substrate transporter like domains"/>
    <property type="match status" value="1"/>
</dbReference>
<dbReference type="KEGG" id="vbh:CMV30_02720"/>
<feature type="transmembrane region" description="Helical" evidence="8">
    <location>
        <begin position="465"/>
        <end position="485"/>
    </location>
</feature>
<feature type="transmembrane region" description="Helical" evidence="8">
    <location>
        <begin position="232"/>
        <end position="252"/>
    </location>
</feature>
<feature type="transmembrane region" description="Helical" evidence="8">
    <location>
        <begin position="353"/>
        <end position="373"/>
    </location>
</feature>
<dbReference type="EMBL" id="CP023344">
    <property type="protein sequence ID" value="ATC62963.1"/>
    <property type="molecule type" value="Genomic_DNA"/>
</dbReference>
<organism evidence="9 10">
    <name type="scientific">Nibricoccus aquaticus</name>
    <dbReference type="NCBI Taxonomy" id="2576891"/>
    <lineage>
        <taxon>Bacteria</taxon>
        <taxon>Pseudomonadati</taxon>
        <taxon>Verrucomicrobiota</taxon>
        <taxon>Opitutia</taxon>
        <taxon>Opitutales</taxon>
        <taxon>Opitutaceae</taxon>
        <taxon>Nibricoccus</taxon>
    </lineage>
</organism>
<feature type="transmembrane region" description="Helical" evidence="8">
    <location>
        <begin position="323"/>
        <end position="346"/>
    </location>
</feature>
<evidence type="ECO:0000256" key="8">
    <source>
        <dbReference type="SAM" id="Phobius"/>
    </source>
</evidence>
<keyword evidence="7 8" id="KW-0472">Membrane</keyword>
<feature type="transmembrane region" description="Helical" evidence="8">
    <location>
        <begin position="179"/>
        <end position="196"/>
    </location>
</feature>